<keyword evidence="2" id="KW-1185">Reference proteome</keyword>
<accession>A0A0G4F012</accession>
<dbReference type="InParanoid" id="A0A0G4F012"/>
<name>A0A0G4F012_VITBC</name>
<dbReference type="AlphaFoldDB" id="A0A0G4F012"/>
<evidence type="ECO:0000313" key="2">
    <source>
        <dbReference type="Proteomes" id="UP000041254"/>
    </source>
</evidence>
<gene>
    <name evidence="1" type="ORF">Vbra_8648</name>
</gene>
<organism evidence="1 2">
    <name type="scientific">Vitrella brassicaformis (strain CCMP3155)</name>
    <dbReference type="NCBI Taxonomy" id="1169540"/>
    <lineage>
        <taxon>Eukaryota</taxon>
        <taxon>Sar</taxon>
        <taxon>Alveolata</taxon>
        <taxon>Colpodellida</taxon>
        <taxon>Vitrellaceae</taxon>
        <taxon>Vitrella</taxon>
    </lineage>
</organism>
<dbReference type="Proteomes" id="UP000041254">
    <property type="component" value="Unassembled WGS sequence"/>
</dbReference>
<evidence type="ECO:0000313" key="1">
    <source>
        <dbReference type="EMBL" id="CEM04543.1"/>
    </source>
</evidence>
<proteinExistence type="predicted"/>
<protein>
    <submittedName>
        <fullName evidence="1">Uncharacterized protein</fullName>
    </submittedName>
</protein>
<dbReference type="VEuPathDB" id="CryptoDB:Vbra_8648"/>
<dbReference type="EMBL" id="CDMY01000353">
    <property type="protein sequence ID" value="CEM04543.1"/>
    <property type="molecule type" value="Genomic_DNA"/>
</dbReference>
<sequence length="221" mass="24883">MREEVRVSLADMPDFLPILLPDKELKTRSIVPGLSTLFALLRCSLEPMMRYEIKPSYLGTSPVVMKLSFANELPTHLRTSPPTFDYSIAVDHLDTEDKIAFSTDADVAVMWEGQRVPTWPMDAYAHHEGLCGGDAYVLKVEGRVRGVPAHPRLMEEPVPFNIVVSSLPCGVPRVCFELIPWLAASLAMAAWLTYGVVWCKWIDRLYAWTLTDETDGKDKDE</sequence>
<reference evidence="1 2" key="1">
    <citation type="submission" date="2014-11" db="EMBL/GenBank/DDBJ databases">
        <authorList>
            <person name="Zhu J."/>
            <person name="Qi W."/>
            <person name="Song R."/>
        </authorList>
    </citation>
    <scope>NUCLEOTIDE SEQUENCE [LARGE SCALE GENOMIC DNA]</scope>
</reference>